<sequence>MSLEYGSGYPECLVYDTTESIYDNILTPDGNGQKFAFFSFPDPGPGCKFVLRSPAGRSMDECGRTLLSVGGAACQRVALSSTFMLQFCCGPGDCEAAATKRSDIFSRSASGGALYLKNTTTGEAISPYEQGPPLVGATKHTKRDCGEFVVTEGPYTSIGQSQRVSEDTGCGPIEECEATVTKTATQSRTLSVSLSVGDPWGVISASVGVDFTESSSYSSARRFPIPEGGTGYLVYTPYTLCYVGHPAIALIRESKLRSVTLTLMRTGISGASCPLLCLSPREGIPLR</sequence>
<gene>
    <name evidence="1" type="ORF">M436DRAFT_83840</name>
</gene>
<dbReference type="HOGENOM" id="CLU_969717_0_0_1"/>
<evidence type="ECO:0000313" key="2">
    <source>
        <dbReference type="Proteomes" id="UP000027730"/>
    </source>
</evidence>
<name>A0A074WCJ1_9PEZI</name>
<dbReference type="OrthoDB" id="3634414at2759"/>
<dbReference type="AlphaFoldDB" id="A0A074WCJ1"/>
<dbReference type="Pfam" id="PF19535">
    <property type="entry name" value="DUF6060"/>
    <property type="match status" value="1"/>
</dbReference>
<accession>A0A074WCJ1</accession>
<dbReference type="Proteomes" id="UP000027730">
    <property type="component" value="Unassembled WGS sequence"/>
</dbReference>
<dbReference type="GeneID" id="25417249"/>
<proteinExistence type="predicted"/>
<evidence type="ECO:0000313" key="1">
    <source>
        <dbReference type="EMBL" id="KEQ70860.1"/>
    </source>
</evidence>
<organism evidence="1 2">
    <name type="scientific">Aureobasidium namibiae CBS 147.97</name>
    <dbReference type="NCBI Taxonomy" id="1043004"/>
    <lineage>
        <taxon>Eukaryota</taxon>
        <taxon>Fungi</taxon>
        <taxon>Dikarya</taxon>
        <taxon>Ascomycota</taxon>
        <taxon>Pezizomycotina</taxon>
        <taxon>Dothideomycetes</taxon>
        <taxon>Dothideomycetidae</taxon>
        <taxon>Dothideales</taxon>
        <taxon>Saccotheciaceae</taxon>
        <taxon>Aureobasidium</taxon>
    </lineage>
</organism>
<dbReference type="RefSeq" id="XP_013425276.1">
    <property type="nucleotide sequence ID" value="XM_013569822.1"/>
</dbReference>
<reference evidence="1 2" key="1">
    <citation type="journal article" date="2014" name="BMC Genomics">
        <title>Genome sequencing of four Aureobasidium pullulans varieties: biotechnological potential, stress tolerance, and description of new species.</title>
        <authorList>
            <person name="Gostin Ar C."/>
            <person name="Ohm R.A."/>
            <person name="Kogej T."/>
            <person name="Sonjak S."/>
            <person name="Turk M."/>
            <person name="Zajc J."/>
            <person name="Zalar P."/>
            <person name="Grube M."/>
            <person name="Sun H."/>
            <person name="Han J."/>
            <person name="Sharma A."/>
            <person name="Chiniquy J."/>
            <person name="Ngan C.Y."/>
            <person name="Lipzen A."/>
            <person name="Barry K."/>
            <person name="Grigoriev I.V."/>
            <person name="Gunde-Cimerman N."/>
        </authorList>
    </citation>
    <scope>NUCLEOTIDE SEQUENCE [LARGE SCALE GENOMIC DNA]</scope>
    <source>
        <strain evidence="1 2">CBS 147.97</strain>
    </source>
</reference>
<dbReference type="EMBL" id="KL584715">
    <property type="protein sequence ID" value="KEQ70860.1"/>
    <property type="molecule type" value="Genomic_DNA"/>
</dbReference>
<dbReference type="InterPro" id="IPR045702">
    <property type="entry name" value="DUF6060"/>
</dbReference>
<protein>
    <submittedName>
        <fullName evidence="1">Uncharacterized protein</fullName>
    </submittedName>
</protein>
<keyword evidence="2" id="KW-1185">Reference proteome</keyword>